<feature type="domain" description="Virulence-associated protein E-like" evidence="1">
    <location>
        <begin position="114"/>
        <end position="342"/>
    </location>
</feature>
<dbReference type="AlphaFoldDB" id="A0A3E5A4M8"/>
<dbReference type="Pfam" id="PF05272">
    <property type="entry name" value="VapE-like_dom"/>
    <property type="match status" value="1"/>
</dbReference>
<evidence type="ECO:0000259" key="1">
    <source>
        <dbReference type="Pfam" id="PF05272"/>
    </source>
</evidence>
<dbReference type="SUPFAM" id="SSF52540">
    <property type="entry name" value="P-loop containing nucleoside triphosphate hydrolases"/>
    <property type="match status" value="1"/>
</dbReference>
<dbReference type="PANTHER" id="PTHR34985">
    <property type="entry name" value="SLR0554 PROTEIN"/>
    <property type="match status" value="1"/>
</dbReference>
<reference evidence="2 3" key="1">
    <citation type="submission" date="2018-08" db="EMBL/GenBank/DDBJ databases">
        <title>A genome reference for cultivated species of the human gut microbiota.</title>
        <authorList>
            <person name="Zou Y."/>
            <person name="Xue W."/>
            <person name="Luo G."/>
        </authorList>
    </citation>
    <scope>NUCLEOTIDE SEQUENCE [LARGE SCALE GENOMIC DNA]</scope>
    <source>
        <strain evidence="2 3">OM06-11AA</strain>
    </source>
</reference>
<dbReference type="InterPro" id="IPR007936">
    <property type="entry name" value="VapE-like_dom"/>
</dbReference>
<dbReference type="Proteomes" id="UP000261222">
    <property type="component" value="Unassembled WGS sequence"/>
</dbReference>
<proteinExistence type="predicted"/>
<evidence type="ECO:0000313" key="2">
    <source>
        <dbReference type="EMBL" id="RGN03465.1"/>
    </source>
</evidence>
<evidence type="ECO:0000313" key="3">
    <source>
        <dbReference type="Proteomes" id="UP000261222"/>
    </source>
</evidence>
<comment type="caution">
    <text evidence="2">The sequence shown here is derived from an EMBL/GenBank/DDBJ whole genome shotgun (WGS) entry which is preliminary data.</text>
</comment>
<dbReference type="PANTHER" id="PTHR34985:SF1">
    <property type="entry name" value="SLR0554 PROTEIN"/>
    <property type="match status" value="1"/>
</dbReference>
<organism evidence="2 3">
    <name type="scientific">Blautia obeum</name>
    <dbReference type="NCBI Taxonomy" id="40520"/>
    <lineage>
        <taxon>Bacteria</taxon>
        <taxon>Bacillati</taxon>
        <taxon>Bacillota</taxon>
        <taxon>Clostridia</taxon>
        <taxon>Lachnospirales</taxon>
        <taxon>Lachnospiraceae</taxon>
        <taxon>Blautia</taxon>
    </lineage>
</organism>
<gene>
    <name evidence="2" type="ORF">DXB81_13705</name>
</gene>
<sequence length="451" mass="53017">MEQMADVDAIREIRSHLAVTNQGTVKGTMQNYMIVLREDPLLKGSLRFNLLNQRIDIVRKLWWNDGITSMTDAARDFFYLYFEQFYSLGNEKNMDKALRAEANSKQYHPICEYLNRLEWDGTERIRYVLKRYMGADDSDLVYECLKHFIMEALLRIFKPGCKADEMLCLVGTQGAGKSTFFRFLAIKDEWFSDDLRDLGDKKIYEKLRGHWIMEMSEMIAAISAKSNEEIKSFLSRQKDTFRNSYGKFEEDRPRQCLFAGTTNTKQFLPFDRTGARRFLVIEVDSSKAEKHLLDNEEESRAYFDQLWAEAMVIFNSCKNKSSLLKLPKEMEEQIIEYRKQFMQEDTMAGQVQGWLDGYAGTYVCSRQIWKEAFNHYDGEPKKYETNEICQIMDTQIIGWKRGGYHRFSKEGFGTQRCWIREGKDETETVNQPDKDGFIKLTEGEQMKIPFD</sequence>
<dbReference type="EMBL" id="QSUB01000006">
    <property type="protein sequence ID" value="RGN03465.1"/>
    <property type="molecule type" value="Genomic_DNA"/>
</dbReference>
<dbReference type="InterPro" id="IPR027417">
    <property type="entry name" value="P-loop_NTPase"/>
</dbReference>
<protein>
    <submittedName>
        <fullName evidence="2">Virulence-associated protein E</fullName>
    </submittedName>
</protein>
<name>A0A3E5A4M8_9FIRM</name>
<accession>A0A3E5A4M8</accession>